<proteinExistence type="predicted"/>
<dbReference type="RefSeq" id="WP_092320182.1">
    <property type="nucleotide sequence ID" value="NZ_FOKY01000036.1"/>
</dbReference>
<sequence length="144" mass="16806">MKRILYGIFYSFAMFSLGLITGLKGCSKDVITPLEQTVTVEKFPEEVSSQARVTTKKNTQKNVVVSQTVKTERYGNITTQSLFPRSHFSYNHTLALQAFILNTEFLLGWEYRYKRIQFHSLTGYNYRNQRFVYGFGLGYTLIQW</sequence>
<accession>A0A1I1FL29</accession>
<feature type="transmembrane region" description="Helical" evidence="1">
    <location>
        <begin position="5"/>
        <end position="23"/>
    </location>
</feature>
<dbReference type="STRING" id="34097.SAMN02745150_01480"/>
<dbReference type="EMBL" id="FOKY01000036">
    <property type="protein sequence ID" value="SFB97813.1"/>
    <property type="molecule type" value="Genomic_DNA"/>
</dbReference>
<dbReference type="AlphaFoldDB" id="A0A1I1FL29"/>
<keyword evidence="3" id="KW-1185">Reference proteome</keyword>
<evidence type="ECO:0000256" key="1">
    <source>
        <dbReference type="SAM" id="Phobius"/>
    </source>
</evidence>
<keyword evidence="1" id="KW-0472">Membrane</keyword>
<keyword evidence="1" id="KW-0812">Transmembrane</keyword>
<dbReference type="Proteomes" id="UP000240042">
    <property type="component" value="Unassembled WGS sequence"/>
</dbReference>
<reference evidence="3" key="1">
    <citation type="submission" date="2016-10" db="EMBL/GenBank/DDBJ databases">
        <authorList>
            <person name="Varghese N."/>
            <person name="Submissions S."/>
        </authorList>
    </citation>
    <scope>NUCLEOTIDE SEQUENCE [LARGE SCALE GENOMIC DNA]</scope>
    <source>
        <strain evidence="3">ATCC 43811</strain>
    </source>
</reference>
<name>A0A1I1FL29_BREAD</name>
<evidence type="ECO:0000313" key="2">
    <source>
        <dbReference type="EMBL" id="SFB97813.1"/>
    </source>
</evidence>
<gene>
    <name evidence="2" type="ORF">SAMN02745150_01480</name>
</gene>
<evidence type="ECO:0000313" key="3">
    <source>
        <dbReference type="Proteomes" id="UP000240042"/>
    </source>
</evidence>
<organism evidence="2 3">
    <name type="scientific">Brevinema andersonii</name>
    <dbReference type="NCBI Taxonomy" id="34097"/>
    <lineage>
        <taxon>Bacteria</taxon>
        <taxon>Pseudomonadati</taxon>
        <taxon>Spirochaetota</taxon>
        <taxon>Spirochaetia</taxon>
        <taxon>Brevinematales</taxon>
        <taxon>Brevinemataceae</taxon>
        <taxon>Brevinema</taxon>
    </lineage>
</organism>
<keyword evidence="1" id="KW-1133">Transmembrane helix</keyword>
<protein>
    <submittedName>
        <fullName evidence="2">Uncharacterized protein</fullName>
    </submittedName>
</protein>